<dbReference type="InterPro" id="IPR023538">
    <property type="entry name" value="RNP1"/>
</dbReference>
<evidence type="ECO:0000256" key="8">
    <source>
        <dbReference type="ARBA" id="ARBA00022759"/>
    </source>
</evidence>
<dbReference type="InterPro" id="IPR036980">
    <property type="entry name" value="RNase_P/MRP_Rpp29_sf"/>
</dbReference>
<evidence type="ECO:0000313" key="12">
    <source>
        <dbReference type="Proteomes" id="UP001329430"/>
    </source>
</evidence>
<accession>A0AAN7V760</accession>
<evidence type="ECO:0000256" key="6">
    <source>
        <dbReference type="ARBA" id="ARBA00022694"/>
    </source>
</evidence>
<dbReference type="GO" id="GO:0005634">
    <property type="term" value="C:nucleus"/>
    <property type="evidence" value="ECO:0007669"/>
    <property type="project" value="UniProtKB-SubCell"/>
</dbReference>
<comment type="caution">
    <text evidence="11">The sequence shown here is derived from an EMBL/GenBank/DDBJ whole genome shotgun (WGS) entry which is preliminary data.</text>
</comment>
<dbReference type="SUPFAM" id="SSF101744">
    <property type="entry name" value="Rof/RNase P subunit-like"/>
    <property type="match status" value="1"/>
</dbReference>
<dbReference type="EMBL" id="JAVRBK010000010">
    <property type="protein sequence ID" value="KAK5638579.1"/>
    <property type="molecule type" value="Genomic_DNA"/>
</dbReference>
<dbReference type="PANTHER" id="PTHR13348:SF0">
    <property type="entry name" value="RIBONUCLEASE P PROTEIN SUBUNIT P29"/>
    <property type="match status" value="1"/>
</dbReference>
<gene>
    <name evidence="11" type="ORF">RI129_012874</name>
</gene>
<proteinExistence type="inferred from homology"/>
<dbReference type="GO" id="GO:0033204">
    <property type="term" value="F:ribonuclease P RNA binding"/>
    <property type="evidence" value="ECO:0007669"/>
    <property type="project" value="InterPro"/>
</dbReference>
<organism evidence="11 12">
    <name type="scientific">Pyrocoelia pectoralis</name>
    <dbReference type="NCBI Taxonomy" id="417401"/>
    <lineage>
        <taxon>Eukaryota</taxon>
        <taxon>Metazoa</taxon>
        <taxon>Ecdysozoa</taxon>
        <taxon>Arthropoda</taxon>
        <taxon>Hexapoda</taxon>
        <taxon>Insecta</taxon>
        <taxon>Pterygota</taxon>
        <taxon>Neoptera</taxon>
        <taxon>Endopterygota</taxon>
        <taxon>Coleoptera</taxon>
        <taxon>Polyphaga</taxon>
        <taxon>Elateriformia</taxon>
        <taxon>Elateroidea</taxon>
        <taxon>Lampyridae</taxon>
        <taxon>Lampyrinae</taxon>
        <taxon>Pyrocoelia</taxon>
    </lineage>
</organism>
<evidence type="ECO:0000313" key="11">
    <source>
        <dbReference type="EMBL" id="KAK5638579.1"/>
    </source>
</evidence>
<dbReference type="GO" id="GO:0016787">
    <property type="term" value="F:hydrolase activity"/>
    <property type="evidence" value="ECO:0007669"/>
    <property type="project" value="UniProtKB-KW"/>
</dbReference>
<dbReference type="InterPro" id="IPR023534">
    <property type="entry name" value="Rof/RNase_P-like"/>
</dbReference>
<protein>
    <recommendedName>
        <fullName evidence="4">Ribonuclease P protein subunit p29</fullName>
    </recommendedName>
</protein>
<dbReference type="GO" id="GO:0001682">
    <property type="term" value="P:tRNA 5'-leader removal"/>
    <property type="evidence" value="ECO:0007669"/>
    <property type="project" value="InterPro"/>
</dbReference>
<dbReference type="Proteomes" id="UP001329430">
    <property type="component" value="Chromosome 10"/>
</dbReference>
<keyword evidence="6" id="KW-0819">tRNA processing</keyword>
<dbReference type="GO" id="GO:0006364">
    <property type="term" value="P:rRNA processing"/>
    <property type="evidence" value="ECO:0007669"/>
    <property type="project" value="TreeGrafter"/>
</dbReference>
<evidence type="ECO:0000256" key="4">
    <source>
        <dbReference type="ARBA" id="ARBA00016225"/>
    </source>
</evidence>
<evidence type="ECO:0000256" key="10">
    <source>
        <dbReference type="ARBA" id="ARBA00046486"/>
    </source>
</evidence>
<keyword evidence="7" id="KW-0540">Nuclease</keyword>
<dbReference type="GO" id="GO:0000172">
    <property type="term" value="C:ribonuclease MRP complex"/>
    <property type="evidence" value="ECO:0007669"/>
    <property type="project" value="InterPro"/>
</dbReference>
<comment type="similarity">
    <text evidence="3">Belongs to the eukaryotic/archaeal RNase P protein component 1 family.</text>
</comment>
<dbReference type="Gene3D" id="2.30.30.210">
    <property type="entry name" value="Ribonuclease P/MRP, subunit p29"/>
    <property type="match status" value="1"/>
</dbReference>
<dbReference type="AlphaFoldDB" id="A0AAN7V760"/>
<name>A0AAN7V760_9COLE</name>
<keyword evidence="12" id="KW-1185">Reference proteome</keyword>
<keyword evidence="5" id="KW-0963">Cytoplasm</keyword>
<dbReference type="InterPro" id="IPR016848">
    <property type="entry name" value="RNase_P/MRP_Rpp29-subunit"/>
</dbReference>
<evidence type="ECO:0000256" key="1">
    <source>
        <dbReference type="ARBA" id="ARBA00002435"/>
    </source>
</evidence>
<evidence type="ECO:0000256" key="5">
    <source>
        <dbReference type="ARBA" id="ARBA00022490"/>
    </source>
</evidence>
<evidence type="ECO:0000256" key="2">
    <source>
        <dbReference type="ARBA" id="ARBA00004123"/>
    </source>
</evidence>
<dbReference type="PANTHER" id="PTHR13348">
    <property type="entry name" value="RIBONUCLEASE P SUBUNIT P29"/>
    <property type="match status" value="1"/>
</dbReference>
<dbReference type="InterPro" id="IPR002730">
    <property type="entry name" value="Rpp29/RNP1"/>
</dbReference>
<dbReference type="SMART" id="SM00538">
    <property type="entry name" value="POP4"/>
    <property type="match status" value="1"/>
</dbReference>
<evidence type="ECO:0000256" key="3">
    <source>
        <dbReference type="ARBA" id="ARBA00006181"/>
    </source>
</evidence>
<dbReference type="GO" id="GO:0004519">
    <property type="term" value="F:endonuclease activity"/>
    <property type="evidence" value="ECO:0007669"/>
    <property type="project" value="UniProtKB-KW"/>
</dbReference>
<comment type="subcellular location">
    <subcellularLocation>
        <location evidence="2">Nucleus</location>
    </subcellularLocation>
</comment>
<dbReference type="GO" id="GO:0030677">
    <property type="term" value="C:ribonuclease P complex"/>
    <property type="evidence" value="ECO:0007669"/>
    <property type="project" value="InterPro"/>
</dbReference>
<keyword evidence="9" id="KW-0378">Hydrolase</keyword>
<comment type="function">
    <text evidence="1">Component of ribonuclease P, a ribonucleoprotein complex that generates mature tRNA molecules by cleaving their 5'-ends.</text>
</comment>
<comment type="subunit">
    <text evidence="10">Component of nuclear RNase P and RNase MRP ribonucleoproteins. RNase P consists of a catalytic RNA moiety and 10 different protein chains; POP1, POP4, POP5, POP7, RPP14, RPP21, RPP25, RPP30, RPP38 and RPP40. Within the RNase P complex, POP1, POP7 and RPP25 form the 'finger' subcomplex, POP5, RPP14, RPP40 and homodimeric RPP30 form the 'palm' subcomplex, and RPP21, POP4 and RPP38 form the 'wrist' subcomplex. All subunits of the RNase P complex interact with the catalytic RNA. Several subunits of RNase P are also part of the RNase MRP complex. RNase MRP consists of a catalytic RNA moiety and about 8 protein subunits; POP1, POP7, RPP25, RPP30, RPP38, RPP40 and possibly also POP4 and POP5.</text>
</comment>
<evidence type="ECO:0000256" key="7">
    <source>
        <dbReference type="ARBA" id="ARBA00022722"/>
    </source>
</evidence>
<reference evidence="11 12" key="1">
    <citation type="journal article" date="2024" name="Insects">
        <title>An Improved Chromosome-Level Genome Assembly of the Firefly Pyrocoelia pectoralis.</title>
        <authorList>
            <person name="Fu X."/>
            <person name="Meyer-Rochow V.B."/>
            <person name="Ballantyne L."/>
            <person name="Zhu X."/>
        </authorList>
    </citation>
    <scope>NUCLEOTIDE SEQUENCE [LARGE SCALE GENOMIC DNA]</scope>
    <source>
        <strain evidence="11">XCY_ONT2</strain>
    </source>
</reference>
<keyword evidence="8" id="KW-0255">Endonuclease</keyword>
<sequence>MTLTSSDFSATSKDSGKVYLFNLLKENLPRRTQSELNTLTDSTFVFTTNARKKGKVVRTKKQFLTRKERKKLNILKLPKQDWKYDELCEMRELWKQYMRNNLNLYPKIPTWEDPNWTNFNITLAKSEFIGAELTVIRSKNVNQVGMRGTVVLETKATFQIVTPKNELKILVKKPSVFTFTLDDMKFTIFGKYAIIRPSERSIKKIKTLLLPDL</sequence>
<evidence type="ECO:0000256" key="9">
    <source>
        <dbReference type="ARBA" id="ARBA00022801"/>
    </source>
</evidence>
<dbReference type="Pfam" id="PF01868">
    <property type="entry name" value="RNase_P-MRP_p29"/>
    <property type="match status" value="1"/>
</dbReference>
<dbReference type="HAMAP" id="MF_00754">
    <property type="entry name" value="RNase_P_1"/>
    <property type="match status" value="1"/>
</dbReference>